<dbReference type="WBParaSite" id="PSU_v2.g6821.t1">
    <property type="protein sequence ID" value="PSU_v2.g6821.t1"/>
    <property type="gene ID" value="PSU_v2.g6821"/>
</dbReference>
<evidence type="ECO:0000313" key="3">
    <source>
        <dbReference type="WBParaSite" id="PSU_v2.g6821.t1"/>
    </source>
</evidence>
<sequence length="201" mass="23443">MVWWATWLATFCSSIFAVISFFQNQLTFSDSLDSVIQSAMNLLPKKWAPTYNYVSLRTRNDYLKVKDRKKYENEKAEKLNGGPNIRFPVPFTEDIEKLIKTDKPEIINYSAITKMIPTGLIKVLTKKWTLNYLKLRETGLPRVAAMTELLRELEKNPIATMTIPPTVFQKMFANFWENMAHLDRLDDSDPLSKVSFFEKNF</sequence>
<proteinExistence type="predicted"/>
<organism evidence="2 3">
    <name type="scientific">Panagrolaimus superbus</name>
    <dbReference type="NCBI Taxonomy" id="310955"/>
    <lineage>
        <taxon>Eukaryota</taxon>
        <taxon>Metazoa</taxon>
        <taxon>Ecdysozoa</taxon>
        <taxon>Nematoda</taxon>
        <taxon>Chromadorea</taxon>
        <taxon>Rhabditida</taxon>
        <taxon>Tylenchina</taxon>
        <taxon>Panagrolaimomorpha</taxon>
        <taxon>Panagrolaimoidea</taxon>
        <taxon>Panagrolaimidae</taxon>
        <taxon>Panagrolaimus</taxon>
    </lineage>
</organism>
<dbReference type="AlphaFoldDB" id="A0A914Z996"/>
<keyword evidence="2" id="KW-1185">Reference proteome</keyword>
<dbReference type="Proteomes" id="UP000887577">
    <property type="component" value="Unplaced"/>
</dbReference>
<feature type="signal peptide" evidence="1">
    <location>
        <begin position="1"/>
        <end position="17"/>
    </location>
</feature>
<accession>A0A914Z996</accession>
<feature type="chain" id="PRO_5037918160" evidence="1">
    <location>
        <begin position="18"/>
        <end position="201"/>
    </location>
</feature>
<name>A0A914Z996_9BILA</name>
<keyword evidence="1" id="KW-0732">Signal</keyword>
<evidence type="ECO:0000256" key="1">
    <source>
        <dbReference type="SAM" id="SignalP"/>
    </source>
</evidence>
<evidence type="ECO:0000313" key="2">
    <source>
        <dbReference type="Proteomes" id="UP000887577"/>
    </source>
</evidence>
<protein>
    <submittedName>
        <fullName evidence="3">Uncharacterized protein</fullName>
    </submittedName>
</protein>
<reference evidence="3" key="1">
    <citation type="submission" date="2022-11" db="UniProtKB">
        <authorList>
            <consortium name="WormBaseParasite"/>
        </authorList>
    </citation>
    <scope>IDENTIFICATION</scope>
</reference>